<evidence type="ECO:0000313" key="2">
    <source>
        <dbReference type="Proteomes" id="UP001162501"/>
    </source>
</evidence>
<proteinExistence type="predicted"/>
<name>A0AC59ZEX5_RANTA</name>
<gene>
    <name evidence="1" type="ORF">MRATA1EN22A_LOCUS17685</name>
</gene>
<protein>
    <submittedName>
        <fullName evidence="1">Uncharacterized protein</fullName>
    </submittedName>
</protein>
<dbReference type="Proteomes" id="UP001162501">
    <property type="component" value="Chromosome 28"/>
</dbReference>
<organism evidence="1 2">
    <name type="scientific">Rangifer tarandus platyrhynchus</name>
    <name type="common">Svalbard reindeer</name>
    <dbReference type="NCBI Taxonomy" id="3082113"/>
    <lineage>
        <taxon>Eukaryota</taxon>
        <taxon>Metazoa</taxon>
        <taxon>Chordata</taxon>
        <taxon>Craniata</taxon>
        <taxon>Vertebrata</taxon>
        <taxon>Euteleostomi</taxon>
        <taxon>Mammalia</taxon>
        <taxon>Eutheria</taxon>
        <taxon>Laurasiatheria</taxon>
        <taxon>Artiodactyla</taxon>
        <taxon>Ruminantia</taxon>
        <taxon>Pecora</taxon>
        <taxon>Cervidae</taxon>
        <taxon>Odocoileinae</taxon>
        <taxon>Rangifer</taxon>
    </lineage>
</organism>
<reference evidence="1" key="2">
    <citation type="submission" date="2025-03" db="EMBL/GenBank/DDBJ databases">
        <authorList>
            <consortium name="ELIXIR-Norway"/>
            <consortium name="Elixir Norway"/>
        </authorList>
    </citation>
    <scope>NUCLEOTIDE SEQUENCE</scope>
</reference>
<evidence type="ECO:0000313" key="1">
    <source>
        <dbReference type="EMBL" id="CAN0400806.1"/>
    </source>
</evidence>
<reference evidence="1" key="1">
    <citation type="submission" date="2023-05" db="EMBL/GenBank/DDBJ databases">
        <authorList>
            <consortium name="ELIXIR-Norway"/>
        </authorList>
    </citation>
    <scope>NUCLEOTIDE SEQUENCE</scope>
</reference>
<sequence>MDGPLLLQPGLLGRLQRGSCEALTEPSVDSRRGGPSSLALPCRRLAGDSAVLKAGASAVVGGISAQRTGWSTADAARQEQSPMRGEPLLVASVQQHSDVLGVGPRKQWLGVSVALKTVPAAET</sequence>
<dbReference type="EMBL" id="OX596112">
    <property type="protein sequence ID" value="CAN0400806.1"/>
    <property type="molecule type" value="Genomic_DNA"/>
</dbReference>
<accession>A0AC59ZEX5</accession>